<name>A0ABQ3T2E0_9ACTN</name>
<accession>A0ABQ3T2E0</accession>
<dbReference type="Proteomes" id="UP000608522">
    <property type="component" value="Unassembled WGS sequence"/>
</dbReference>
<protein>
    <submittedName>
        <fullName evidence="2">Uncharacterized protein</fullName>
    </submittedName>
</protein>
<feature type="region of interest" description="Disordered" evidence="1">
    <location>
        <begin position="13"/>
        <end position="41"/>
    </location>
</feature>
<gene>
    <name evidence="2" type="ORF">Sspor_01070</name>
</gene>
<comment type="caution">
    <text evidence="2">The sequence shown here is derived from an EMBL/GenBank/DDBJ whole genome shotgun (WGS) entry which is preliminary data.</text>
</comment>
<evidence type="ECO:0000256" key="1">
    <source>
        <dbReference type="SAM" id="MobiDB-lite"/>
    </source>
</evidence>
<sequence length="60" mass="6237">MLVGVQREVAGLEYGGGRRRGERDGGGEQQGGAQAAGGHVSGMARQAVAWLLASGRMRNR</sequence>
<reference evidence="3" key="1">
    <citation type="submission" date="2023-07" db="EMBL/GenBank/DDBJ databases">
        <title>Whole genome shotgun sequence of Streptomyces spororaveus NBRC 15456.</title>
        <authorList>
            <person name="Komaki H."/>
            <person name="Tamura T."/>
        </authorList>
    </citation>
    <scope>NUCLEOTIDE SEQUENCE [LARGE SCALE GENOMIC DNA]</scope>
    <source>
        <strain evidence="3">NBRC 15456</strain>
    </source>
</reference>
<dbReference type="EMBL" id="BNED01000002">
    <property type="protein sequence ID" value="GHI74546.1"/>
    <property type="molecule type" value="Genomic_DNA"/>
</dbReference>
<proteinExistence type="predicted"/>
<organism evidence="2 3">
    <name type="scientific">Streptomyces spororaveus</name>
    <dbReference type="NCBI Taxonomy" id="284039"/>
    <lineage>
        <taxon>Bacteria</taxon>
        <taxon>Bacillati</taxon>
        <taxon>Actinomycetota</taxon>
        <taxon>Actinomycetes</taxon>
        <taxon>Kitasatosporales</taxon>
        <taxon>Streptomycetaceae</taxon>
        <taxon>Streptomyces</taxon>
    </lineage>
</organism>
<evidence type="ECO:0000313" key="3">
    <source>
        <dbReference type="Proteomes" id="UP000608522"/>
    </source>
</evidence>
<evidence type="ECO:0000313" key="2">
    <source>
        <dbReference type="EMBL" id="GHI74546.1"/>
    </source>
</evidence>
<keyword evidence="3" id="KW-1185">Reference proteome</keyword>